<evidence type="ECO:0000256" key="7">
    <source>
        <dbReference type="ARBA" id="ARBA00023065"/>
    </source>
</evidence>
<gene>
    <name evidence="12" type="ORF">H8D96_18610</name>
</gene>
<keyword evidence="6" id="KW-0915">Sodium</keyword>
<evidence type="ECO:0000256" key="8">
    <source>
        <dbReference type="ARBA" id="ARBA00023136"/>
    </source>
</evidence>
<evidence type="ECO:0000256" key="5">
    <source>
        <dbReference type="ARBA" id="ARBA00022989"/>
    </source>
</evidence>
<keyword evidence="5 10" id="KW-1133">Transmembrane helix</keyword>
<evidence type="ECO:0000256" key="10">
    <source>
        <dbReference type="SAM" id="Phobius"/>
    </source>
</evidence>
<dbReference type="GO" id="GO:0015297">
    <property type="term" value="F:antiporter activity"/>
    <property type="evidence" value="ECO:0007669"/>
    <property type="project" value="UniProtKB-KW"/>
</dbReference>
<protein>
    <submittedName>
        <fullName evidence="12">Cation:proton antiporter</fullName>
    </submittedName>
</protein>
<evidence type="ECO:0000256" key="2">
    <source>
        <dbReference type="ARBA" id="ARBA00022448"/>
    </source>
</evidence>
<dbReference type="GO" id="GO:0016020">
    <property type="term" value="C:membrane"/>
    <property type="evidence" value="ECO:0007669"/>
    <property type="project" value="UniProtKB-SubCell"/>
</dbReference>
<comment type="caution">
    <text evidence="12">The sequence shown here is derived from an EMBL/GenBank/DDBJ whole genome shotgun (WGS) entry which is preliminary data.</text>
</comment>
<feature type="transmembrane region" description="Helical" evidence="10">
    <location>
        <begin position="117"/>
        <end position="140"/>
    </location>
</feature>
<keyword evidence="2" id="KW-0813">Transport</keyword>
<evidence type="ECO:0000313" key="12">
    <source>
        <dbReference type="EMBL" id="MBC8433929.1"/>
    </source>
</evidence>
<feature type="transmembrane region" description="Helical" evidence="10">
    <location>
        <begin position="31"/>
        <end position="49"/>
    </location>
</feature>
<feature type="transmembrane region" description="Helical" evidence="10">
    <location>
        <begin position="146"/>
        <end position="169"/>
    </location>
</feature>
<feature type="transmembrane region" description="Helical" evidence="10">
    <location>
        <begin position="56"/>
        <end position="78"/>
    </location>
</feature>
<feature type="transmembrane region" description="Helical" evidence="10">
    <location>
        <begin position="181"/>
        <end position="204"/>
    </location>
</feature>
<sequence length="459" mass="49210">MAVTVVLILAPVVSAEIIDRESNGATHAGRVFLWIAVILLAAKLSNLVARFGQPTVLGELLVGVVFGNLALVGFYFFEPVREDFVIQFLAELGVVILLFQVGLESDVQKMRHVGPRAFLVALVGVIVPFFLGTFVVGPLLLPGLSFNAHLFLGAILTATSVGITARVFQDLNKLQTPEAQIILGAAIIDDMLGLTILAVVKAIVESGHISFIETGWITGKAVFFLGGAIFLGQLLALRLGRLFSKINPGIGMKFVLAISFGLIFASLAEYIGLAPIVGAFAAGLVLEPVHFRHFNDPNIISDINESVKDAGMEVKQAVSKVMESLSHSHLQDLIKPLSYFLVPIFFVLTGMRVKLDMVFNLPVLMLTLAITMSAVVGKIMAGLVAGRVNKSIVGWGMVPRGEVGLIFAVTGNAMGVVSDEVFSMFVIVIMLTTILPIPILNFLLKRQDAASVPRGLSVR</sequence>
<evidence type="ECO:0000259" key="11">
    <source>
        <dbReference type="Pfam" id="PF00999"/>
    </source>
</evidence>
<evidence type="ECO:0000256" key="9">
    <source>
        <dbReference type="ARBA" id="ARBA00023201"/>
    </source>
</evidence>
<dbReference type="Pfam" id="PF00999">
    <property type="entry name" value="Na_H_Exchanger"/>
    <property type="match status" value="1"/>
</dbReference>
<dbReference type="Proteomes" id="UP000605201">
    <property type="component" value="Unassembled WGS sequence"/>
</dbReference>
<keyword evidence="8 10" id="KW-0472">Membrane</keyword>
<dbReference type="GO" id="GO:1902600">
    <property type="term" value="P:proton transmembrane transport"/>
    <property type="evidence" value="ECO:0007669"/>
    <property type="project" value="InterPro"/>
</dbReference>
<dbReference type="Gene3D" id="1.20.1530.20">
    <property type="match status" value="1"/>
</dbReference>
<feature type="domain" description="Cation/H+ exchanger transmembrane" evidence="11">
    <location>
        <begin position="38"/>
        <end position="437"/>
    </location>
</feature>
<feature type="transmembrane region" description="Helical" evidence="10">
    <location>
        <begin position="216"/>
        <end position="237"/>
    </location>
</feature>
<feature type="transmembrane region" description="Helical" evidence="10">
    <location>
        <begin position="84"/>
        <end position="105"/>
    </location>
</feature>
<dbReference type="PANTHER" id="PTHR43562">
    <property type="entry name" value="NAPA-TYPE SODIUM/HYDROGEN ANTIPORTER"/>
    <property type="match status" value="1"/>
</dbReference>
<feature type="transmembrane region" description="Helical" evidence="10">
    <location>
        <begin position="421"/>
        <end position="444"/>
    </location>
</feature>
<proteinExistence type="predicted"/>
<keyword evidence="9" id="KW-0739">Sodium transport</keyword>
<accession>A0A8J6P1B4</accession>
<dbReference type="InterPro" id="IPR006153">
    <property type="entry name" value="Cation/H_exchanger_TM"/>
</dbReference>
<name>A0A8J6P1B4_9BACT</name>
<feature type="transmembrane region" description="Helical" evidence="10">
    <location>
        <begin position="333"/>
        <end position="351"/>
    </location>
</feature>
<comment type="subcellular location">
    <subcellularLocation>
        <location evidence="1">Membrane</location>
        <topology evidence="1">Multi-pass membrane protein</topology>
    </subcellularLocation>
</comment>
<keyword evidence="4 10" id="KW-0812">Transmembrane</keyword>
<evidence type="ECO:0000313" key="13">
    <source>
        <dbReference type="Proteomes" id="UP000605201"/>
    </source>
</evidence>
<dbReference type="GO" id="GO:0006814">
    <property type="term" value="P:sodium ion transport"/>
    <property type="evidence" value="ECO:0007669"/>
    <property type="project" value="UniProtKB-KW"/>
</dbReference>
<evidence type="ECO:0000256" key="1">
    <source>
        <dbReference type="ARBA" id="ARBA00004141"/>
    </source>
</evidence>
<reference evidence="12 13" key="1">
    <citation type="submission" date="2020-08" db="EMBL/GenBank/DDBJ databases">
        <title>Bridging the membrane lipid divide: bacteria of the FCB group superphylum have the potential to synthesize archaeal ether lipids.</title>
        <authorList>
            <person name="Villanueva L."/>
            <person name="Von Meijenfeldt F.A.B."/>
            <person name="Westbye A.B."/>
            <person name="Yadav S."/>
            <person name="Hopmans E.C."/>
            <person name="Dutilh B.E."/>
            <person name="Sinninghe Damste J.S."/>
        </authorList>
    </citation>
    <scope>NUCLEOTIDE SEQUENCE [LARGE SCALE GENOMIC DNA]</scope>
    <source>
        <strain evidence="12">NIOZ-UU17</strain>
    </source>
</reference>
<evidence type="ECO:0000256" key="6">
    <source>
        <dbReference type="ARBA" id="ARBA00023053"/>
    </source>
</evidence>
<keyword evidence="3" id="KW-0050">Antiport</keyword>
<keyword evidence="7" id="KW-0406">Ion transport</keyword>
<evidence type="ECO:0000256" key="4">
    <source>
        <dbReference type="ARBA" id="ARBA00022692"/>
    </source>
</evidence>
<dbReference type="InterPro" id="IPR038770">
    <property type="entry name" value="Na+/solute_symporter_sf"/>
</dbReference>
<organism evidence="12 13">
    <name type="scientific">Candidatus Desulfatibia vada</name>
    <dbReference type="NCBI Taxonomy" id="2841696"/>
    <lineage>
        <taxon>Bacteria</taxon>
        <taxon>Pseudomonadati</taxon>
        <taxon>Thermodesulfobacteriota</taxon>
        <taxon>Desulfobacteria</taxon>
        <taxon>Desulfobacterales</taxon>
        <taxon>Desulfobacterales incertae sedis</taxon>
        <taxon>Candidatus Desulfatibia</taxon>
    </lineage>
</organism>
<feature type="transmembrane region" description="Helical" evidence="10">
    <location>
        <begin position="258"/>
        <end position="286"/>
    </location>
</feature>
<evidence type="ECO:0000256" key="3">
    <source>
        <dbReference type="ARBA" id="ARBA00022449"/>
    </source>
</evidence>
<dbReference type="EMBL" id="JACNIG010000356">
    <property type="protein sequence ID" value="MBC8433929.1"/>
    <property type="molecule type" value="Genomic_DNA"/>
</dbReference>
<dbReference type="AlphaFoldDB" id="A0A8J6P1B4"/>
<dbReference type="PANTHER" id="PTHR43562:SF3">
    <property type="entry name" value="SODIUM ION_PROTON EXCHANGER (EUROFUNG)"/>
    <property type="match status" value="1"/>
</dbReference>
<feature type="transmembrane region" description="Helical" evidence="10">
    <location>
        <begin position="363"/>
        <end position="385"/>
    </location>
</feature>